<reference evidence="1" key="1">
    <citation type="submission" date="2019-09" db="EMBL/GenBank/DDBJ databases">
        <title>Characterisation of the sponge microbiome using genome-centric metagenomics.</title>
        <authorList>
            <person name="Engelberts J.P."/>
            <person name="Robbins S.J."/>
            <person name="De Goeij J.M."/>
            <person name="Aranda M."/>
            <person name="Bell S.C."/>
            <person name="Webster N.S."/>
        </authorList>
    </citation>
    <scope>NUCLEOTIDE SEQUENCE</scope>
    <source>
        <strain evidence="1">SB0664_bin_43</strain>
    </source>
</reference>
<accession>A0A6B0Y239</accession>
<evidence type="ECO:0000313" key="1">
    <source>
        <dbReference type="EMBL" id="MXY34103.1"/>
    </source>
</evidence>
<comment type="caution">
    <text evidence="1">The sequence shown here is derived from an EMBL/GenBank/DDBJ whole genome shotgun (WGS) entry which is preliminary data.</text>
</comment>
<keyword evidence="1" id="KW-0067">ATP-binding</keyword>
<name>A0A6B0Y239_9RHOB</name>
<dbReference type="GO" id="GO:0005524">
    <property type="term" value="F:ATP binding"/>
    <property type="evidence" value="ECO:0007669"/>
    <property type="project" value="UniProtKB-KW"/>
</dbReference>
<sequence length="26" mass="2887">MKIEGLTRRFGGRTVVSDVSLRVRPG</sequence>
<organism evidence="1">
    <name type="scientific">Boseongicola sp. SB0664_bin_43</name>
    <dbReference type="NCBI Taxonomy" id="2604844"/>
    <lineage>
        <taxon>Bacteria</taxon>
        <taxon>Pseudomonadati</taxon>
        <taxon>Pseudomonadota</taxon>
        <taxon>Alphaproteobacteria</taxon>
        <taxon>Rhodobacterales</taxon>
        <taxon>Paracoccaceae</taxon>
        <taxon>Boseongicola</taxon>
    </lineage>
</organism>
<gene>
    <name evidence="1" type="ORF">F4Y60_08425</name>
</gene>
<dbReference type="AlphaFoldDB" id="A0A6B0Y239"/>
<protein>
    <submittedName>
        <fullName evidence="1">ABC transporter ATP-binding protein</fullName>
    </submittedName>
</protein>
<feature type="non-terminal residue" evidence="1">
    <location>
        <position position="26"/>
    </location>
</feature>
<keyword evidence="1" id="KW-0547">Nucleotide-binding</keyword>
<dbReference type="EMBL" id="VXRY01000332">
    <property type="protein sequence ID" value="MXY34103.1"/>
    <property type="molecule type" value="Genomic_DNA"/>
</dbReference>
<proteinExistence type="predicted"/>